<reference evidence="4" key="1">
    <citation type="journal article" date="2023" name="Mol. Phylogenet. Evol.">
        <title>Genome-scale phylogeny and comparative genomics of the fungal order Sordariales.</title>
        <authorList>
            <person name="Hensen N."/>
            <person name="Bonometti L."/>
            <person name="Westerberg I."/>
            <person name="Brannstrom I.O."/>
            <person name="Guillou S."/>
            <person name="Cros-Aarteil S."/>
            <person name="Calhoun S."/>
            <person name="Haridas S."/>
            <person name="Kuo A."/>
            <person name="Mondo S."/>
            <person name="Pangilinan J."/>
            <person name="Riley R."/>
            <person name="LaButti K."/>
            <person name="Andreopoulos B."/>
            <person name="Lipzen A."/>
            <person name="Chen C."/>
            <person name="Yan M."/>
            <person name="Daum C."/>
            <person name="Ng V."/>
            <person name="Clum A."/>
            <person name="Steindorff A."/>
            <person name="Ohm R.A."/>
            <person name="Martin F."/>
            <person name="Silar P."/>
            <person name="Natvig D.O."/>
            <person name="Lalanne C."/>
            <person name="Gautier V."/>
            <person name="Ament-Velasquez S.L."/>
            <person name="Kruys A."/>
            <person name="Hutchinson M.I."/>
            <person name="Powell A.J."/>
            <person name="Barry K."/>
            <person name="Miller A.N."/>
            <person name="Grigoriev I.V."/>
            <person name="Debuchy R."/>
            <person name="Gladieux P."/>
            <person name="Hiltunen Thoren M."/>
            <person name="Johannesson H."/>
        </authorList>
    </citation>
    <scope>NUCLEOTIDE SEQUENCE</scope>
    <source>
        <strain evidence="4">SMH4131-1</strain>
    </source>
</reference>
<organism evidence="4 5">
    <name type="scientific">Cercophora scortea</name>
    <dbReference type="NCBI Taxonomy" id="314031"/>
    <lineage>
        <taxon>Eukaryota</taxon>
        <taxon>Fungi</taxon>
        <taxon>Dikarya</taxon>
        <taxon>Ascomycota</taxon>
        <taxon>Pezizomycotina</taxon>
        <taxon>Sordariomycetes</taxon>
        <taxon>Sordariomycetidae</taxon>
        <taxon>Sordariales</taxon>
        <taxon>Lasiosphaeriaceae</taxon>
        <taxon>Cercophora</taxon>
    </lineage>
</organism>
<dbReference type="PROSITE" id="PS00518">
    <property type="entry name" value="ZF_RING_1"/>
    <property type="match status" value="1"/>
</dbReference>
<evidence type="ECO:0008006" key="6">
    <source>
        <dbReference type="Google" id="ProtNLM"/>
    </source>
</evidence>
<accession>A0AAE0MAA8</accession>
<keyword evidence="2" id="KW-0863">Zinc-finger</keyword>
<evidence type="ECO:0000313" key="5">
    <source>
        <dbReference type="Proteomes" id="UP001286456"/>
    </source>
</evidence>
<keyword evidence="3" id="KW-0862">Zinc</keyword>
<sequence>MPRHPWQDESPILPPSHITARIPRFPEHGAHNCSTHQHSFPAPPLAACSTCLATLPSTHLHFLPCGHSLCRHCLGRKVLDIRDSVVVNLPHLQSRLMEISRMDRRKAALIRKYGPQAALLADIAVFAQARAERMVVVYSLMGMTCCGRDMQLGTFMRCMRPEVSRELWLLLHWVEDPFDGHRACGWPDCRALIPACCEWLNEKEESRWYCVTCRANSQATVHGLIREQTRFPFLPRGHPGLFPAR</sequence>
<evidence type="ECO:0000256" key="3">
    <source>
        <dbReference type="ARBA" id="ARBA00022833"/>
    </source>
</evidence>
<dbReference type="AlphaFoldDB" id="A0AAE0MAA8"/>
<dbReference type="Proteomes" id="UP001286456">
    <property type="component" value="Unassembled WGS sequence"/>
</dbReference>
<dbReference type="EMBL" id="JAUEPO010000004">
    <property type="protein sequence ID" value="KAK3324785.1"/>
    <property type="molecule type" value="Genomic_DNA"/>
</dbReference>
<protein>
    <recommendedName>
        <fullName evidence="6">RING-type domain-containing protein</fullName>
    </recommendedName>
</protein>
<dbReference type="InterPro" id="IPR017907">
    <property type="entry name" value="Znf_RING_CS"/>
</dbReference>
<evidence type="ECO:0000256" key="2">
    <source>
        <dbReference type="ARBA" id="ARBA00022771"/>
    </source>
</evidence>
<comment type="caution">
    <text evidence="4">The sequence shown here is derived from an EMBL/GenBank/DDBJ whole genome shotgun (WGS) entry which is preliminary data.</text>
</comment>
<keyword evidence="1" id="KW-0479">Metal-binding</keyword>
<keyword evidence="5" id="KW-1185">Reference proteome</keyword>
<evidence type="ECO:0000313" key="4">
    <source>
        <dbReference type="EMBL" id="KAK3324785.1"/>
    </source>
</evidence>
<dbReference type="SUPFAM" id="SSF57850">
    <property type="entry name" value="RING/U-box"/>
    <property type="match status" value="1"/>
</dbReference>
<name>A0AAE0MAA8_9PEZI</name>
<dbReference type="GO" id="GO:0008270">
    <property type="term" value="F:zinc ion binding"/>
    <property type="evidence" value="ECO:0007669"/>
    <property type="project" value="UniProtKB-KW"/>
</dbReference>
<evidence type="ECO:0000256" key="1">
    <source>
        <dbReference type="ARBA" id="ARBA00022723"/>
    </source>
</evidence>
<proteinExistence type="predicted"/>
<gene>
    <name evidence="4" type="ORF">B0T19DRAFT_465035</name>
</gene>
<reference evidence="4" key="2">
    <citation type="submission" date="2023-06" db="EMBL/GenBank/DDBJ databases">
        <authorList>
            <consortium name="Lawrence Berkeley National Laboratory"/>
            <person name="Haridas S."/>
            <person name="Hensen N."/>
            <person name="Bonometti L."/>
            <person name="Westerberg I."/>
            <person name="Brannstrom I.O."/>
            <person name="Guillou S."/>
            <person name="Cros-Aarteil S."/>
            <person name="Calhoun S."/>
            <person name="Kuo A."/>
            <person name="Mondo S."/>
            <person name="Pangilinan J."/>
            <person name="Riley R."/>
            <person name="Labutti K."/>
            <person name="Andreopoulos B."/>
            <person name="Lipzen A."/>
            <person name="Chen C."/>
            <person name="Yanf M."/>
            <person name="Daum C."/>
            <person name="Ng V."/>
            <person name="Clum A."/>
            <person name="Steindorff A."/>
            <person name="Ohm R."/>
            <person name="Martin F."/>
            <person name="Silar P."/>
            <person name="Natvig D."/>
            <person name="Lalanne C."/>
            <person name="Gautier V."/>
            <person name="Ament-Velasquez S.L."/>
            <person name="Kruys A."/>
            <person name="Hutchinson M.I."/>
            <person name="Powell A.J."/>
            <person name="Barry K."/>
            <person name="Miller A.N."/>
            <person name="Grigoriev I.V."/>
            <person name="Debuchy R."/>
            <person name="Gladieux P."/>
            <person name="Thoren M.H."/>
            <person name="Johannesson H."/>
        </authorList>
    </citation>
    <scope>NUCLEOTIDE SEQUENCE</scope>
    <source>
        <strain evidence="4">SMH4131-1</strain>
    </source>
</reference>